<reference evidence="2 3" key="2">
    <citation type="journal article" date="2013" name="Plant Cell Physiol.">
        <title>Rice Annotation Project Database (RAP-DB): an integrative and interactive database for rice genomics.</title>
        <authorList>
            <person name="Sakai H."/>
            <person name="Lee S.S."/>
            <person name="Tanaka T."/>
            <person name="Numa H."/>
            <person name="Kim J."/>
            <person name="Kawahara Y."/>
            <person name="Wakimoto H."/>
            <person name="Yang C.C."/>
            <person name="Iwamoto M."/>
            <person name="Abe T."/>
            <person name="Yamada Y."/>
            <person name="Muto A."/>
            <person name="Inokuchi H."/>
            <person name="Ikemura T."/>
            <person name="Matsumoto T."/>
            <person name="Sasaki T."/>
            <person name="Itoh T."/>
        </authorList>
    </citation>
    <scope>NUCLEOTIDE SEQUENCE [LARGE SCALE GENOMIC DNA]</scope>
    <source>
        <strain evidence="3">cv. Nipponbare</strain>
    </source>
</reference>
<dbReference type="AlphaFoldDB" id="A0A0P0VY82"/>
<gene>
    <name evidence="2" type="ordered locus">Os03g0344650</name>
    <name evidence="2" type="ORF">OSNPB_030344650</name>
</gene>
<dbReference type="InParanoid" id="A0A0P0VY82"/>
<feature type="region of interest" description="Disordered" evidence="1">
    <location>
        <begin position="18"/>
        <end position="60"/>
    </location>
</feature>
<reference evidence="3" key="1">
    <citation type="journal article" date="2005" name="Nature">
        <title>The map-based sequence of the rice genome.</title>
        <authorList>
            <consortium name="International rice genome sequencing project (IRGSP)"/>
            <person name="Matsumoto T."/>
            <person name="Wu J."/>
            <person name="Kanamori H."/>
            <person name="Katayose Y."/>
            <person name="Fujisawa M."/>
            <person name="Namiki N."/>
            <person name="Mizuno H."/>
            <person name="Yamamoto K."/>
            <person name="Antonio B.A."/>
            <person name="Baba T."/>
            <person name="Sakata K."/>
            <person name="Nagamura Y."/>
            <person name="Aoki H."/>
            <person name="Arikawa K."/>
            <person name="Arita K."/>
            <person name="Bito T."/>
            <person name="Chiden Y."/>
            <person name="Fujitsuka N."/>
            <person name="Fukunaka R."/>
            <person name="Hamada M."/>
            <person name="Harada C."/>
            <person name="Hayashi A."/>
            <person name="Hijishita S."/>
            <person name="Honda M."/>
            <person name="Hosokawa S."/>
            <person name="Ichikawa Y."/>
            <person name="Idonuma A."/>
            <person name="Iijima M."/>
            <person name="Ikeda M."/>
            <person name="Ikeno M."/>
            <person name="Ito K."/>
            <person name="Ito S."/>
            <person name="Ito T."/>
            <person name="Ito Y."/>
            <person name="Ito Y."/>
            <person name="Iwabuchi A."/>
            <person name="Kamiya K."/>
            <person name="Karasawa W."/>
            <person name="Kurita K."/>
            <person name="Katagiri S."/>
            <person name="Kikuta A."/>
            <person name="Kobayashi H."/>
            <person name="Kobayashi N."/>
            <person name="Machita K."/>
            <person name="Maehara T."/>
            <person name="Masukawa M."/>
            <person name="Mizubayashi T."/>
            <person name="Mukai Y."/>
            <person name="Nagasaki H."/>
            <person name="Nagata Y."/>
            <person name="Naito S."/>
            <person name="Nakashima M."/>
            <person name="Nakama Y."/>
            <person name="Nakamichi Y."/>
            <person name="Nakamura M."/>
            <person name="Meguro A."/>
            <person name="Negishi M."/>
            <person name="Ohta I."/>
            <person name="Ohta T."/>
            <person name="Okamoto M."/>
            <person name="Ono N."/>
            <person name="Saji S."/>
            <person name="Sakaguchi M."/>
            <person name="Sakai K."/>
            <person name="Shibata M."/>
            <person name="Shimokawa T."/>
            <person name="Song J."/>
            <person name="Takazaki Y."/>
            <person name="Terasawa K."/>
            <person name="Tsugane M."/>
            <person name="Tsuji K."/>
            <person name="Ueda S."/>
            <person name="Waki K."/>
            <person name="Yamagata H."/>
            <person name="Yamamoto M."/>
            <person name="Yamamoto S."/>
            <person name="Yamane H."/>
            <person name="Yoshiki S."/>
            <person name="Yoshihara R."/>
            <person name="Yukawa K."/>
            <person name="Zhong H."/>
            <person name="Yano M."/>
            <person name="Yuan Q."/>
            <person name="Ouyang S."/>
            <person name="Liu J."/>
            <person name="Jones K.M."/>
            <person name="Gansberger K."/>
            <person name="Moffat K."/>
            <person name="Hill J."/>
            <person name="Bera J."/>
            <person name="Fadrosh D."/>
            <person name="Jin S."/>
            <person name="Johri S."/>
            <person name="Kim M."/>
            <person name="Overton L."/>
            <person name="Reardon M."/>
            <person name="Tsitrin T."/>
            <person name="Vuong H."/>
            <person name="Weaver B."/>
            <person name="Ciecko A."/>
            <person name="Tallon L."/>
            <person name="Jackson J."/>
            <person name="Pai G."/>
            <person name="Aken S.V."/>
            <person name="Utterback T."/>
            <person name="Reidmuller S."/>
            <person name="Feldblyum T."/>
            <person name="Hsiao J."/>
            <person name="Zismann V."/>
            <person name="Iobst S."/>
            <person name="de Vazeille A.R."/>
            <person name="Buell C.R."/>
            <person name="Ying K."/>
            <person name="Li Y."/>
            <person name="Lu T."/>
            <person name="Huang Y."/>
            <person name="Zhao Q."/>
            <person name="Feng Q."/>
            <person name="Zhang L."/>
            <person name="Zhu J."/>
            <person name="Weng Q."/>
            <person name="Mu J."/>
            <person name="Lu Y."/>
            <person name="Fan D."/>
            <person name="Liu Y."/>
            <person name="Guan J."/>
            <person name="Zhang Y."/>
            <person name="Yu S."/>
            <person name="Liu X."/>
            <person name="Zhang Y."/>
            <person name="Hong G."/>
            <person name="Han B."/>
            <person name="Choisne N."/>
            <person name="Demange N."/>
            <person name="Orjeda G."/>
            <person name="Samain S."/>
            <person name="Cattolico L."/>
            <person name="Pelletier E."/>
            <person name="Couloux A."/>
            <person name="Segurens B."/>
            <person name="Wincker P."/>
            <person name="D'Hont A."/>
            <person name="Scarpelli C."/>
            <person name="Weissenbach J."/>
            <person name="Salanoubat M."/>
            <person name="Quetier F."/>
            <person name="Yu Y."/>
            <person name="Kim H.R."/>
            <person name="Rambo T."/>
            <person name="Currie J."/>
            <person name="Collura K."/>
            <person name="Luo M."/>
            <person name="Yang T."/>
            <person name="Ammiraju J.S.S."/>
            <person name="Engler F."/>
            <person name="Soderlund C."/>
            <person name="Wing R.A."/>
            <person name="Palmer L.E."/>
            <person name="de la Bastide M."/>
            <person name="Spiegel L."/>
            <person name="Nascimento L."/>
            <person name="Zutavern T."/>
            <person name="O'Shaughnessy A."/>
            <person name="Dike S."/>
            <person name="Dedhia N."/>
            <person name="Preston R."/>
            <person name="Balija V."/>
            <person name="McCombie W.R."/>
            <person name="Chow T."/>
            <person name="Chen H."/>
            <person name="Chung M."/>
            <person name="Chen C."/>
            <person name="Shaw J."/>
            <person name="Wu H."/>
            <person name="Hsiao K."/>
            <person name="Chao Y."/>
            <person name="Chu M."/>
            <person name="Cheng C."/>
            <person name="Hour A."/>
            <person name="Lee P."/>
            <person name="Lin S."/>
            <person name="Lin Y."/>
            <person name="Liou J."/>
            <person name="Liu S."/>
            <person name="Hsing Y."/>
            <person name="Raghuvanshi S."/>
            <person name="Mohanty A."/>
            <person name="Bharti A.K."/>
            <person name="Gaur A."/>
            <person name="Gupta V."/>
            <person name="Kumar D."/>
            <person name="Ravi V."/>
            <person name="Vij S."/>
            <person name="Kapur A."/>
            <person name="Khurana P."/>
            <person name="Khurana P."/>
            <person name="Khurana J.P."/>
            <person name="Tyagi A.K."/>
            <person name="Gaikwad K."/>
            <person name="Singh A."/>
            <person name="Dalal V."/>
            <person name="Srivastava S."/>
            <person name="Dixit A."/>
            <person name="Pal A.K."/>
            <person name="Ghazi I.A."/>
            <person name="Yadav M."/>
            <person name="Pandit A."/>
            <person name="Bhargava A."/>
            <person name="Sureshbabu K."/>
            <person name="Batra K."/>
            <person name="Sharma T.R."/>
            <person name="Mohapatra T."/>
            <person name="Singh N.K."/>
            <person name="Messing J."/>
            <person name="Nelson A.B."/>
            <person name="Fuks G."/>
            <person name="Kavchok S."/>
            <person name="Keizer G."/>
            <person name="Linton E."/>
            <person name="Llaca V."/>
            <person name="Song R."/>
            <person name="Tanyolac B."/>
            <person name="Young S."/>
            <person name="Ho-Il K."/>
            <person name="Hahn J.H."/>
            <person name="Sangsakoo G."/>
            <person name="Vanavichit A."/>
            <person name="de Mattos Luiz.A.T."/>
            <person name="Zimmer P.D."/>
            <person name="Malone G."/>
            <person name="Dellagostin O."/>
            <person name="de Oliveira A.C."/>
            <person name="Bevan M."/>
            <person name="Bancroft I."/>
            <person name="Minx P."/>
            <person name="Cordum H."/>
            <person name="Wilson R."/>
            <person name="Cheng Z."/>
            <person name="Jin W."/>
            <person name="Jiang J."/>
            <person name="Leong S.A."/>
            <person name="Iwama H."/>
            <person name="Gojobori T."/>
            <person name="Itoh T."/>
            <person name="Niimura Y."/>
            <person name="Fujii Y."/>
            <person name="Habara T."/>
            <person name="Sakai H."/>
            <person name="Sato Y."/>
            <person name="Wilson G."/>
            <person name="Kumar K."/>
            <person name="McCouch S."/>
            <person name="Juretic N."/>
            <person name="Hoen D."/>
            <person name="Wright S."/>
            <person name="Bruskiewich R."/>
            <person name="Bureau T."/>
            <person name="Miyao A."/>
            <person name="Hirochika H."/>
            <person name="Nishikawa T."/>
            <person name="Kadowaki K."/>
            <person name="Sugiura M."/>
            <person name="Burr B."/>
            <person name="Sasaki T."/>
        </authorList>
    </citation>
    <scope>NUCLEOTIDE SEQUENCE [LARGE SCALE GENOMIC DNA]</scope>
    <source>
        <strain evidence="3">cv. Nipponbare</strain>
    </source>
</reference>
<feature type="non-terminal residue" evidence="2">
    <location>
        <position position="172"/>
    </location>
</feature>
<accession>A0A0P0VY82</accession>
<feature type="compositionally biased region" description="Basic residues" evidence="1">
    <location>
        <begin position="21"/>
        <end position="47"/>
    </location>
</feature>
<dbReference type="PaxDb" id="39947-A0A0P0VY82"/>
<dbReference type="Proteomes" id="UP000059680">
    <property type="component" value="Chromosome 3"/>
</dbReference>
<evidence type="ECO:0000256" key="1">
    <source>
        <dbReference type="SAM" id="MobiDB-lite"/>
    </source>
</evidence>
<sequence length="172" mass="18175">EGAVYVGLHQQRQHVVAERHAARRRLPPHLRHRRARRPVHDPRRARRLPQPPLHPVPLHGPPVVAPELAPGAPAAAPRLARRLEPRPLLAAGAAAAARAVAVPPPDQVPQPRLAEDLDDDVAGEVHEADVGGAAGAVVVDAVDDAAAGVVHGAPAAVEHQRLHPDGEHLPLL</sequence>
<feature type="region of interest" description="Disordered" evidence="1">
    <location>
        <begin position="93"/>
        <end position="113"/>
    </location>
</feature>
<organism evidence="2 3">
    <name type="scientific">Oryza sativa subsp. japonica</name>
    <name type="common">Rice</name>
    <dbReference type="NCBI Taxonomy" id="39947"/>
    <lineage>
        <taxon>Eukaryota</taxon>
        <taxon>Viridiplantae</taxon>
        <taxon>Streptophyta</taxon>
        <taxon>Embryophyta</taxon>
        <taxon>Tracheophyta</taxon>
        <taxon>Spermatophyta</taxon>
        <taxon>Magnoliopsida</taxon>
        <taxon>Liliopsida</taxon>
        <taxon>Poales</taxon>
        <taxon>Poaceae</taxon>
        <taxon>BOP clade</taxon>
        <taxon>Oryzoideae</taxon>
        <taxon>Oryzeae</taxon>
        <taxon>Oryzinae</taxon>
        <taxon>Oryza</taxon>
        <taxon>Oryza sativa</taxon>
    </lineage>
</organism>
<name>A0A0P0VY82_ORYSJ</name>
<evidence type="ECO:0000313" key="3">
    <source>
        <dbReference type="Proteomes" id="UP000059680"/>
    </source>
</evidence>
<proteinExistence type="predicted"/>
<evidence type="ECO:0000313" key="2">
    <source>
        <dbReference type="EMBL" id="BAS84152.1"/>
    </source>
</evidence>
<feature type="compositionally biased region" description="Pro residues" evidence="1">
    <location>
        <begin position="49"/>
        <end position="60"/>
    </location>
</feature>
<reference evidence="2 3" key="3">
    <citation type="journal article" date="2013" name="Rice">
        <title>Improvement of the Oryza sativa Nipponbare reference genome using next generation sequence and optical map data.</title>
        <authorList>
            <person name="Kawahara Y."/>
            <person name="de la Bastide M."/>
            <person name="Hamilton J.P."/>
            <person name="Kanamori H."/>
            <person name="McCombie W.R."/>
            <person name="Ouyang S."/>
            <person name="Schwartz D.C."/>
            <person name="Tanaka T."/>
            <person name="Wu J."/>
            <person name="Zhou S."/>
            <person name="Childs K.L."/>
            <person name="Davidson R.M."/>
            <person name="Lin H."/>
            <person name="Quesada-Ocampo L."/>
            <person name="Vaillancourt B."/>
            <person name="Sakai H."/>
            <person name="Lee S.S."/>
            <person name="Kim J."/>
            <person name="Numa H."/>
            <person name="Itoh T."/>
            <person name="Buell C.R."/>
            <person name="Matsumoto T."/>
        </authorList>
    </citation>
    <scope>NUCLEOTIDE SEQUENCE [LARGE SCALE GENOMIC DNA]</scope>
    <source>
        <strain evidence="3">cv. Nipponbare</strain>
    </source>
</reference>
<dbReference type="Gramene" id="Os03t0344650-00">
    <property type="protein sequence ID" value="Os03t0344650-00"/>
    <property type="gene ID" value="Os03g0344650"/>
</dbReference>
<protein>
    <submittedName>
        <fullName evidence="2">Os03g0344650 protein</fullName>
    </submittedName>
</protein>
<feature type="non-terminal residue" evidence="2">
    <location>
        <position position="1"/>
    </location>
</feature>
<keyword evidence="3" id="KW-1185">Reference proteome</keyword>
<dbReference type="EMBL" id="AP014959">
    <property type="protein sequence ID" value="BAS84152.1"/>
    <property type="molecule type" value="Genomic_DNA"/>
</dbReference>